<feature type="region of interest" description="Disordered" evidence="1">
    <location>
        <begin position="615"/>
        <end position="647"/>
    </location>
</feature>
<dbReference type="InterPro" id="IPR036872">
    <property type="entry name" value="CH_dom_sf"/>
</dbReference>
<feature type="compositionally biased region" description="Low complexity" evidence="1">
    <location>
        <begin position="622"/>
        <end position="632"/>
    </location>
</feature>
<gene>
    <name evidence="4" type="ORF">TCIL3000_10_3860</name>
</gene>
<dbReference type="PROSITE" id="PS50021">
    <property type="entry name" value="CH"/>
    <property type="match status" value="1"/>
</dbReference>
<keyword evidence="2" id="KW-0472">Membrane</keyword>
<organism evidence="4">
    <name type="scientific">Trypanosoma congolense (strain IL3000)</name>
    <dbReference type="NCBI Taxonomy" id="1068625"/>
    <lineage>
        <taxon>Eukaryota</taxon>
        <taxon>Discoba</taxon>
        <taxon>Euglenozoa</taxon>
        <taxon>Kinetoplastea</taxon>
        <taxon>Metakinetoplastina</taxon>
        <taxon>Trypanosomatida</taxon>
        <taxon>Trypanosomatidae</taxon>
        <taxon>Trypanosoma</taxon>
        <taxon>Nannomonas</taxon>
    </lineage>
</organism>
<feature type="compositionally biased region" description="Polar residues" evidence="1">
    <location>
        <begin position="267"/>
        <end position="286"/>
    </location>
</feature>
<dbReference type="EMBL" id="HE575323">
    <property type="protein sequence ID" value="CCC93623.1"/>
    <property type="molecule type" value="Genomic_DNA"/>
</dbReference>
<sequence>MAAPFPDIHTDMSSFHPAFTYPCFPMYVSSLLLLVFMLFMFSSFFFLLYWVRNVFQSVANAGTMSVTMRETDMFQRNTTVGEVVDESLIYKPRVASDGDGSDLLIHETLNLLERMRVDLSHLKESTDLRESTERSMLQRATYGLARKQPFGRKCTGGCLTPQRVYYGGTLLFPLPTAPMTSFVLNGVSTCVTKCPPKEQTSAAHTTSEGTPLNKPPRLPVEPNQPVHKAPSGADRQRQVTPVKATPKRRSTKKVSSPECIDFEATTEVPTELSNNSDDEGQGTTNCDEGRIRDYLRRLNIVGIEVGDFDEPLNDPVLNGDALRRLVHLVEHFIKQGDEEVAPLHVAHPKCIDDVRLNYKAALSALRSIQKAGEIRLPHGYRNIRPENIFVGGDSRSLFLLFQSIIEACLPVSCEKLWSHPSLTWQTDPIAASYSPSAMRTLERAVCNFLYLQNILPDPIAHHLPPDDDVVPTALQAPFMPPKRRQWCWRKDTFCSLYIPSVFPFLTNGSAFCDLVDRITGSRLPTHRNPRVKSNCIENIKACFSELHKHSPSSMGSLFLVEPHRVFYGDRRYILLLLEDIMRLADGVPPRRYLPRPGDVPYIPVAVGPSFLQVEVDAPPTSPQRLQRQQEIPQQERQKGPRDASPKLRDRAVVHCVITSPLATHLRPDRSRSRLSQQRQSQGAFISQPTRAVSAPPVVLKGERRVTLEEAEALEEWLVSVLGRDFRYVAADQSFTFSCQLPQLHGCSLIFSDGIVLSQLIRVLQRRRCEELESLEVQAKSAAAKRRNIRKCVSYLQTEKRILMDVPLLDEALFAGDYHAVLHVVQCLKNAYPFAVKPQLKCTVAGSAANVSFYFQ</sequence>
<keyword evidence="2" id="KW-1133">Transmembrane helix</keyword>
<proteinExistence type="predicted"/>
<feature type="region of interest" description="Disordered" evidence="1">
    <location>
        <begin position="667"/>
        <end position="687"/>
    </location>
</feature>
<feature type="domain" description="Calponin-homology (CH)" evidence="3">
    <location>
        <begin position="707"/>
        <end position="832"/>
    </location>
</feature>
<feature type="transmembrane region" description="Helical" evidence="2">
    <location>
        <begin position="31"/>
        <end position="51"/>
    </location>
</feature>
<dbReference type="VEuPathDB" id="TriTrypDB:TcIL3000_10_3860"/>
<keyword evidence="2" id="KW-0812">Transmembrane</keyword>
<feature type="compositionally biased region" description="Polar residues" evidence="1">
    <location>
        <begin position="198"/>
        <end position="210"/>
    </location>
</feature>
<reference evidence="4" key="1">
    <citation type="journal article" date="2012" name="Proc. Natl. Acad. Sci. U.S.A.">
        <title>Antigenic diversity is generated by distinct evolutionary mechanisms in African trypanosome species.</title>
        <authorList>
            <person name="Jackson A.P."/>
            <person name="Berry A."/>
            <person name="Aslett M."/>
            <person name="Allison H.C."/>
            <person name="Burton P."/>
            <person name="Vavrova-Anderson J."/>
            <person name="Brown R."/>
            <person name="Browne H."/>
            <person name="Corton N."/>
            <person name="Hauser H."/>
            <person name="Gamble J."/>
            <person name="Gilderthorp R."/>
            <person name="Marcello L."/>
            <person name="McQuillan J."/>
            <person name="Otto T.D."/>
            <person name="Quail M.A."/>
            <person name="Sanders M.J."/>
            <person name="van Tonder A."/>
            <person name="Ginger M.L."/>
            <person name="Field M.C."/>
            <person name="Barry J.D."/>
            <person name="Hertz-Fowler C."/>
            <person name="Berriman M."/>
        </authorList>
    </citation>
    <scope>NUCLEOTIDE SEQUENCE</scope>
    <source>
        <strain evidence="4">IL3000</strain>
    </source>
</reference>
<evidence type="ECO:0000313" key="4">
    <source>
        <dbReference type="EMBL" id="CCC93623.1"/>
    </source>
</evidence>
<protein>
    <recommendedName>
        <fullName evidence="3">Calponin-homology (CH) domain-containing protein</fullName>
    </recommendedName>
</protein>
<dbReference type="InterPro" id="IPR001715">
    <property type="entry name" value="CH_dom"/>
</dbReference>
<name>G0UW57_TRYCI</name>
<dbReference type="SUPFAM" id="SSF47576">
    <property type="entry name" value="Calponin-homology domain, CH-domain"/>
    <property type="match status" value="2"/>
</dbReference>
<accession>G0UW57</accession>
<evidence type="ECO:0000256" key="1">
    <source>
        <dbReference type="SAM" id="MobiDB-lite"/>
    </source>
</evidence>
<evidence type="ECO:0000256" key="2">
    <source>
        <dbReference type="SAM" id="Phobius"/>
    </source>
</evidence>
<feature type="region of interest" description="Disordered" evidence="1">
    <location>
        <begin position="197"/>
        <end position="287"/>
    </location>
</feature>
<evidence type="ECO:0000259" key="3">
    <source>
        <dbReference type="PROSITE" id="PS50021"/>
    </source>
</evidence>
<dbReference type="AlphaFoldDB" id="G0UW57"/>
<feature type="compositionally biased region" description="Basic and acidic residues" evidence="1">
    <location>
        <begin position="633"/>
        <end position="647"/>
    </location>
</feature>